<dbReference type="Gene3D" id="2.40.10.10">
    <property type="entry name" value="Trypsin-like serine proteases"/>
    <property type="match status" value="2"/>
</dbReference>
<comment type="caution">
    <text evidence="1">The sequence shown here is derived from an EMBL/GenBank/DDBJ whole genome shotgun (WGS) entry which is preliminary data.</text>
</comment>
<reference evidence="1" key="1">
    <citation type="submission" date="2023-03" db="EMBL/GenBank/DDBJ databases">
        <title>Massive genome expansion in bonnet fungi (Mycena s.s.) driven by repeated elements and novel gene families across ecological guilds.</title>
        <authorList>
            <consortium name="Lawrence Berkeley National Laboratory"/>
            <person name="Harder C.B."/>
            <person name="Miyauchi S."/>
            <person name="Viragh M."/>
            <person name="Kuo A."/>
            <person name="Thoen E."/>
            <person name="Andreopoulos B."/>
            <person name="Lu D."/>
            <person name="Skrede I."/>
            <person name="Drula E."/>
            <person name="Henrissat B."/>
            <person name="Morin E."/>
            <person name="Kohler A."/>
            <person name="Barry K."/>
            <person name="LaButti K."/>
            <person name="Morin E."/>
            <person name="Salamov A."/>
            <person name="Lipzen A."/>
            <person name="Mereny Z."/>
            <person name="Hegedus B."/>
            <person name="Baldrian P."/>
            <person name="Stursova M."/>
            <person name="Weitz H."/>
            <person name="Taylor A."/>
            <person name="Grigoriev I.V."/>
            <person name="Nagy L.G."/>
            <person name="Martin F."/>
            <person name="Kauserud H."/>
        </authorList>
    </citation>
    <scope>NUCLEOTIDE SEQUENCE</scope>
    <source>
        <strain evidence="1">CBHHK002</strain>
    </source>
</reference>
<dbReference type="InterPro" id="IPR043504">
    <property type="entry name" value="Peptidase_S1_PA_chymotrypsin"/>
</dbReference>
<dbReference type="SUPFAM" id="SSF50494">
    <property type="entry name" value="Trypsin-like serine proteases"/>
    <property type="match status" value="1"/>
</dbReference>
<dbReference type="Pfam" id="PF13365">
    <property type="entry name" value="Trypsin_2"/>
    <property type="match status" value="1"/>
</dbReference>
<evidence type="ECO:0000313" key="1">
    <source>
        <dbReference type="EMBL" id="KAJ7319244.1"/>
    </source>
</evidence>
<protein>
    <submittedName>
        <fullName evidence="1">Trypsin-like cysteine/serine peptidase domain-containing protein</fullName>
    </submittedName>
</protein>
<sequence length="312" mass="33783">MTRRIPHPFSVTAVCSLQMPSSPRRLPLAPSSIQVIKPGSRLPGLRGTELTLLRQKQRKLRTQAISTLASLPNDSPQLRTALEAILIFAQAEAGSAVCVDSAGWVLTCAHCIAETEEEYRDSGAAPRWLLSYTGLAVRVECRVWDCQRDLALLQITAVEVESGPVAAFAFLCPAAHAPAPKTRVVCIGQPGQDDLESTSAWRTSYPFIFVSSGIFRGLVPGVDPHDNAEIGTLMHDAWTYWGHSGAPLIHAAEGSLVGLHSSWDDETGMRHGVPHTAIVAFLQLYYACRTVISGQSLSLFCLLLAGDFKLRG</sequence>
<accession>A0AAD6ZF17</accession>
<organism evidence="1 2">
    <name type="scientific">Mycena albidolilacea</name>
    <dbReference type="NCBI Taxonomy" id="1033008"/>
    <lineage>
        <taxon>Eukaryota</taxon>
        <taxon>Fungi</taxon>
        <taxon>Dikarya</taxon>
        <taxon>Basidiomycota</taxon>
        <taxon>Agaricomycotina</taxon>
        <taxon>Agaricomycetes</taxon>
        <taxon>Agaricomycetidae</taxon>
        <taxon>Agaricales</taxon>
        <taxon>Marasmiineae</taxon>
        <taxon>Mycenaceae</taxon>
        <taxon>Mycena</taxon>
    </lineage>
</organism>
<dbReference type="EMBL" id="JARIHO010000054">
    <property type="protein sequence ID" value="KAJ7319244.1"/>
    <property type="molecule type" value="Genomic_DNA"/>
</dbReference>
<gene>
    <name evidence="1" type="ORF">DFH08DRAFT_926629</name>
</gene>
<name>A0AAD6ZF17_9AGAR</name>
<proteinExistence type="predicted"/>
<dbReference type="InterPro" id="IPR009003">
    <property type="entry name" value="Peptidase_S1_PA"/>
</dbReference>
<dbReference type="AlphaFoldDB" id="A0AAD6ZF17"/>
<keyword evidence="2" id="KW-1185">Reference proteome</keyword>
<dbReference type="Proteomes" id="UP001218218">
    <property type="component" value="Unassembled WGS sequence"/>
</dbReference>
<evidence type="ECO:0000313" key="2">
    <source>
        <dbReference type="Proteomes" id="UP001218218"/>
    </source>
</evidence>